<evidence type="ECO:0000256" key="4">
    <source>
        <dbReference type="ARBA" id="ARBA00023136"/>
    </source>
</evidence>
<dbReference type="GO" id="GO:0015179">
    <property type="term" value="F:L-amino acid transmembrane transporter activity"/>
    <property type="evidence" value="ECO:0007669"/>
    <property type="project" value="TreeGrafter"/>
</dbReference>
<comment type="subcellular location">
    <subcellularLocation>
        <location evidence="1">Membrane</location>
        <topology evidence="1">Multi-pass membrane protein</topology>
    </subcellularLocation>
</comment>
<dbReference type="FunFam" id="1.20.1740.10:FF:000052">
    <property type="entry name" value="Lysine histidine transporter-like 3"/>
    <property type="match status" value="1"/>
</dbReference>
<dbReference type="PANTHER" id="PTHR22950">
    <property type="entry name" value="AMINO ACID TRANSPORTER"/>
    <property type="match status" value="1"/>
</dbReference>
<evidence type="ECO:0000313" key="7">
    <source>
        <dbReference type="EMBL" id="JAS29194.1"/>
    </source>
</evidence>
<dbReference type="InterPro" id="IPR013057">
    <property type="entry name" value="AA_transpt_TM"/>
</dbReference>
<feature type="transmembrane region" description="Helical" evidence="5">
    <location>
        <begin position="105"/>
        <end position="125"/>
    </location>
</feature>
<evidence type="ECO:0000259" key="6">
    <source>
        <dbReference type="Pfam" id="PF01490"/>
    </source>
</evidence>
<dbReference type="PANTHER" id="PTHR22950:SF703">
    <property type="entry name" value="AMINO ACID TRANSPORTER TRANSMEMBRANE DOMAIN-CONTAINING PROTEIN"/>
    <property type="match status" value="1"/>
</dbReference>
<organism evidence="7">
    <name type="scientific">Clastoptera arizonana</name>
    <name type="common">Arizona spittle bug</name>
    <dbReference type="NCBI Taxonomy" id="38151"/>
    <lineage>
        <taxon>Eukaryota</taxon>
        <taxon>Metazoa</taxon>
        <taxon>Ecdysozoa</taxon>
        <taxon>Arthropoda</taxon>
        <taxon>Hexapoda</taxon>
        <taxon>Insecta</taxon>
        <taxon>Pterygota</taxon>
        <taxon>Neoptera</taxon>
        <taxon>Paraneoptera</taxon>
        <taxon>Hemiptera</taxon>
        <taxon>Auchenorrhyncha</taxon>
        <taxon>Cercopoidea</taxon>
        <taxon>Clastopteridae</taxon>
        <taxon>Clastoptera</taxon>
    </lineage>
</organism>
<accession>A0A1B6DU47</accession>
<name>A0A1B6DU47_9HEMI</name>
<reference evidence="7" key="1">
    <citation type="submission" date="2015-12" db="EMBL/GenBank/DDBJ databases">
        <title>De novo transcriptome assembly of four potential Pierce s Disease insect vectors from Arizona vineyards.</title>
        <authorList>
            <person name="Tassone E.E."/>
        </authorList>
    </citation>
    <scope>NUCLEOTIDE SEQUENCE</scope>
</reference>
<feature type="transmembrane region" description="Helical" evidence="5">
    <location>
        <begin position="239"/>
        <end position="265"/>
    </location>
</feature>
<dbReference type="Gene3D" id="1.20.1740.10">
    <property type="entry name" value="Amino acid/polyamine transporter I"/>
    <property type="match status" value="1"/>
</dbReference>
<protein>
    <recommendedName>
        <fullName evidence="6">Amino acid transporter transmembrane domain-containing protein</fullName>
    </recommendedName>
</protein>
<sequence length="428" mass="47617">MVSKTFTVEKHEGNIDNGLSVLSAAIFIAGEISGSGILAIPKAVVDADWCGFVYLILFCLNAGYAGTKLGICWTIVEERYPEYKCFSRAPYCIIAEKAVGRWGSLLIAGCMRFTLFGASVVYLLLASQIFQSLMQNLTPGITYCWWFLIFSIFITPPMWLGSPKDFWAVGIGALITTAAAAILLCIQTILDGIFNATPVIHEYHSFKEYFLAFGTIQFCFGGASAFPTIQNDMKQRDQFYKSAIIGFSVVLMMYLPIGVAGFVVFGNNVSNNLSLSLSSGIMVSVANLILALHLFFALLIVINPVCQGCEEFLNISQKFGFKRCFLRTMIVVFMVIVGETIPRFNKILSLVGGSTVTVTSFVMPYYFYMRLCNQKNKDWPERSISNFQRILMWVLIILGLLGGTATTYNALYDIFSPNTFTNPCYWPK</sequence>
<evidence type="ECO:0000256" key="2">
    <source>
        <dbReference type="ARBA" id="ARBA00022692"/>
    </source>
</evidence>
<keyword evidence="2 5" id="KW-0812">Transmembrane</keyword>
<feature type="transmembrane region" description="Helical" evidence="5">
    <location>
        <begin position="277"/>
        <end position="303"/>
    </location>
</feature>
<proteinExistence type="predicted"/>
<dbReference type="GO" id="GO:0005774">
    <property type="term" value="C:vacuolar membrane"/>
    <property type="evidence" value="ECO:0007669"/>
    <property type="project" value="TreeGrafter"/>
</dbReference>
<feature type="transmembrane region" description="Helical" evidence="5">
    <location>
        <begin position="390"/>
        <end position="411"/>
    </location>
</feature>
<feature type="transmembrane region" description="Helical" evidence="5">
    <location>
        <begin position="209"/>
        <end position="227"/>
    </location>
</feature>
<evidence type="ECO:0000256" key="3">
    <source>
        <dbReference type="ARBA" id="ARBA00022989"/>
    </source>
</evidence>
<feature type="transmembrane region" description="Helical" evidence="5">
    <location>
        <begin position="347"/>
        <end position="369"/>
    </location>
</feature>
<dbReference type="AlphaFoldDB" id="A0A1B6DU47"/>
<keyword evidence="4 5" id="KW-0472">Membrane</keyword>
<keyword evidence="3 5" id="KW-1133">Transmembrane helix</keyword>
<dbReference type="EMBL" id="GEDC01008104">
    <property type="protein sequence ID" value="JAS29194.1"/>
    <property type="molecule type" value="Transcribed_RNA"/>
</dbReference>
<feature type="domain" description="Amino acid transporter transmembrane" evidence="6">
    <location>
        <begin position="19"/>
        <end position="410"/>
    </location>
</feature>
<gene>
    <name evidence="7" type="ORF">g.3800</name>
</gene>
<feature type="transmembrane region" description="Helical" evidence="5">
    <location>
        <begin position="324"/>
        <end position="341"/>
    </location>
</feature>
<feature type="transmembrane region" description="Helical" evidence="5">
    <location>
        <begin position="21"/>
        <end position="40"/>
    </location>
</feature>
<dbReference type="Pfam" id="PF01490">
    <property type="entry name" value="Aa_trans"/>
    <property type="match status" value="1"/>
</dbReference>
<feature type="transmembrane region" description="Helical" evidence="5">
    <location>
        <begin position="52"/>
        <end position="76"/>
    </location>
</feature>
<feature type="transmembrane region" description="Helical" evidence="5">
    <location>
        <begin position="137"/>
        <end position="154"/>
    </location>
</feature>
<feature type="transmembrane region" description="Helical" evidence="5">
    <location>
        <begin position="166"/>
        <end position="189"/>
    </location>
</feature>
<evidence type="ECO:0000256" key="5">
    <source>
        <dbReference type="SAM" id="Phobius"/>
    </source>
</evidence>
<evidence type="ECO:0000256" key="1">
    <source>
        <dbReference type="ARBA" id="ARBA00004141"/>
    </source>
</evidence>